<dbReference type="Gene3D" id="2.60.40.4070">
    <property type="match status" value="1"/>
</dbReference>
<gene>
    <name evidence="8" type="ORF">SAMN05661010_00502</name>
</gene>
<keyword evidence="8" id="KW-0969">Cilium</keyword>
<evidence type="ECO:0000259" key="7">
    <source>
        <dbReference type="Pfam" id="PF13861"/>
    </source>
</evidence>
<proteinExistence type="inferred from homology"/>
<evidence type="ECO:0000256" key="5">
    <source>
        <dbReference type="RuleBase" id="RU362076"/>
    </source>
</evidence>
<dbReference type="AlphaFoldDB" id="A0A1G9FT08"/>
<evidence type="ECO:0000313" key="9">
    <source>
        <dbReference type="Proteomes" id="UP000198654"/>
    </source>
</evidence>
<dbReference type="RefSeq" id="WP_089725165.1">
    <property type="nucleotide sequence ID" value="NZ_FNGI01000001.1"/>
</dbReference>
<dbReference type="Proteomes" id="UP000198654">
    <property type="component" value="Unassembled WGS sequence"/>
</dbReference>
<reference evidence="8 9" key="1">
    <citation type="submission" date="2016-10" db="EMBL/GenBank/DDBJ databases">
        <authorList>
            <person name="de Groot N.N."/>
        </authorList>
    </citation>
    <scope>NUCLEOTIDE SEQUENCE [LARGE SCALE GENOMIC DNA]</scope>
    <source>
        <strain evidence="8 9">DSM 14789</strain>
    </source>
</reference>
<dbReference type="InterPro" id="IPR025963">
    <property type="entry name" value="FLgD_Tudor"/>
</dbReference>
<dbReference type="Pfam" id="PF03963">
    <property type="entry name" value="FlgD"/>
    <property type="match status" value="1"/>
</dbReference>
<dbReference type="InterPro" id="IPR005648">
    <property type="entry name" value="FlgD"/>
</dbReference>
<evidence type="ECO:0000259" key="6">
    <source>
        <dbReference type="Pfam" id="PF13860"/>
    </source>
</evidence>
<name>A0A1G9FT08_9GAMM</name>
<sequence length="233" mass="23941">MASTIDSGVLGALNGGGTSAQPRTSSQELSESFMTLLVTQLQNQNPLKPMENAEMTSQIAQINTVQGIQDLNATLETINGQIDAGQTLQAAGLIGQGVLVPGDRVLVGKAGEDAEGVVATPFGIELQGPADEVKITITNGSGEVMRTFDIGAQEAGVQSFSWDGKVGESDSSEDVATGEYLVSVEATYGGEPVPVTTLNYAVVGGVISTDSGPRLDLGAMMGQVGLEAVRQIL</sequence>
<dbReference type="InterPro" id="IPR025965">
    <property type="entry name" value="FlgD/Vpr_Ig-like"/>
</dbReference>
<organism evidence="8 9">
    <name type="scientific">Modicisalibacter muralis</name>
    <dbReference type="NCBI Taxonomy" id="119000"/>
    <lineage>
        <taxon>Bacteria</taxon>
        <taxon>Pseudomonadati</taxon>
        <taxon>Pseudomonadota</taxon>
        <taxon>Gammaproteobacteria</taxon>
        <taxon>Oceanospirillales</taxon>
        <taxon>Halomonadaceae</taxon>
        <taxon>Modicisalibacter</taxon>
    </lineage>
</organism>
<evidence type="ECO:0000256" key="4">
    <source>
        <dbReference type="ARBA" id="ARBA00024746"/>
    </source>
</evidence>
<accession>A0A1G9FT08</accession>
<dbReference type="GO" id="GO:0044781">
    <property type="term" value="P:bacterial-type flagellum organization"/>
    <property type="evidence" value="ECO:0007669"/>
    <property type="project" value="UniProtKB-UniRule"/>
</dbReference>
<evidence type="ECO:0000256" key="3">
    <source>
        <dbReference type="ARBA" id="ARBA00022795"/>
    </source>
</evidence>
<dbReference type="Gene3D" id="2.30.30.910">
    <property type="match status" value="1"/>
</dbReference>
<comment type="similarity">
    <text evidence="1 5">Belongs to the FlgD family.</text>
</comment>
<keyword evidence="3 5" id="KW-1005">Bacterial flagellum biogenesis</keyword>
<dbReference type="STRING" id="119000.SAMN05661010_00502"/>
<protein>
    <recommendedName>
        <fullName evidence="2 5">Basal-body rod modification protein FlgD</fullName>
    </recommendedName>
</protein>
<dbReference type="OrthoDB" id="9785233at2"/>
<keyword evidence="9" id="KW-1185">Reference proteome</keyword>
<evidence type="ECO:0000313" key="8">
    <source>
        <dbReference type="EMBL" id="SDK91487.1"/>
    </source>
</evidence>
<dbReference type="Pfam" id="PF13860">
    <property type="entry name" value="FlgD_ig"/>
    <property type="match status" value="1"/>
</dbReference>
<evidence type="ECO:0000256" key="1">
    <source>
        <dbReference type="ARBA" id="ARBA00010577"/>
    </source>
</evidence>
<comment type="function">
    <text evidence="4 5">Required for flagellar hook formation. May act as a scaffolding protein.</text>
</comment>
<keyword evidence="8" id="KW-0966">Cell projection</keyword>
<evidence type="ECO:0000256" key="2">
    <source>
        <dbReference type="ARBA" id="ARBA00016013"/>
    </source>
</evidence>
<feature type="domain" description="FlgD/Vpr Ig-like" evidence="6">
    <location>
        <begin position="120"/>
        <end position="189"/>
    </location>
</feature>
<keyword evidence="8" id="KW-0282">Flagellum</keyword>
<dbReference type="EMBL" id="FNGI01000001">
    <property type="protein sequence ID" value="SDK91487.1"/>
    <property type="molecule type" value="Genomic_DNA"/>
</dbReference>
<dbReference type="Pfam" id="PF13861">
    <property type="entry name" value="FLgD_tudor"/>
    <property type="match status" value="1"/>
</dbReference>
<feature type="domain" description="FlgD Tudor-like" evidence="7">
    <location>
        <begin position="86"/>
        <end position="230"/>
    </location>
</feature>